<gene>
    <name evidence="1" type="ORF">DPEC_G00283360</name>
</gene>
<keyword evidence="2" id="KW-1185">Reference proteome</keyword>
<sequence length="96" mass="11102">MPRPPLPHACPHYPWVWDAHAWDASAWCLPSCHLPIHASRTPQMSMHPHGHPQAWCLPHRDPGSNQHRAPAWHAINHMGMPLRSLWPGIQWRVTKM</sequence>
<evidence type="ECO:0000313" key="2">
    <source>
        <dbReference type="Proteomes" id="UP001157502"/>
    </source>
</evidence>
<evidence type="ECO:0000313" key="1">
    <source>
        <dbReference type="EMBL" id="KAJ7991394.1"/>
    </source>
</evidence>
<organism evidence="1 2">
    <name type="scientific">Dallia pectoralis</name>
    <name type="common">Alaska blackfish</name>
    <dbReference type="NCBI Taxonomy" id="75939"/>
    <lineage>
        <taxon>Eukaryota</taxon>
        <taxon>Metazoa</taxon>
        <taxon>Chordata</taxon>
        <taxon>Craniata</taxon>
        <taxon>Vertebrata</taxon>
        <taxon>Euteleostomi</taxon>
        <taxon>Actinopterygii</taxon>
        <taxon>Neopterygii</taxon>
        <taxon>Teleostei</taxon>
        <taxon>Protacanthopterygii</taxon>
        <taxon>Esociformes</taxon>
        <taxon>Umbridae</taxon>
        <taxon>Dallia</taxon>
    </lineage>
</organism>
<comment type="caution">
    <text evidence="1">The sequence shown here is derived from an EMBL/GenBank/DDBJ whole genome shotgun (WGS) entry which is preliminary data.</text>
</comment>
<protein>
    <submittedName>
        <fullName evidence="1">Uncharacterized protein</fullName>
    </submittedName>
</protein>
<accession>A0ACC2FJ37</accession>
<proteinExistence type="predicted"/>
<name>A0ACC2FJ37_DALPE</name>
<dbReference type="EMBL" id="CM055753">
    <property type="protein sequence ID" value="KAJ7991394.1"/>
    <property type="molecule type" value="Genomic_DNA"/>
</dbReference>
<reference evidence="1" key="1">
    <citation type="submission" date="2021-05" db="EMBL/GenBank/DDBJ databases">
        <authorList>
            <person name="Pan Q."/>
            <person name="Jouanno E."/>
            <person name="Zahm M."/>
            <person name="Klopp C."/>
            <person name="Cabau C."/>
            <person name="Louis A."/>
            <person name="Berthelot C."/>
            <person name="Parey E."/>
            <person name="Roest Crollius H."/>
            <person name="Montfort J."/>
            <person name="Robinson-Rechavi M."/>
            <person name="Bouchez O."/>
            <person name="Lampietro C."/>
            <person name="Lopez Roques C."/>
            <person name="Donnadieu C."/>
            <person name="Postlethwait J."/>
            <person name="Bobe J."/>
            <person name="Dillon D."/>
            <person name="Chandos A."/>
            <person name="von Hippel F."/>
            <person name="Guiguen Y."/>
        </authorList>
    </citation>
    <scope>NUCLEOTIDE SEQUENCE</scope>
    <source>
        <strain evidence="1">YG-Jan2019</strain>
    </source>
</reference>
<dbReference type="Proteomes" id="UP001157502">
    <property type="component" value="Chromosome 26"/>
</dbReference>